<feature type="domain" description="SCP" evidence="2">
    <location>
        <begin position="41"/>
        <end position="155"/>
    </location>
</feature>
<dbReference type="InterPro" id="IPR014044">
    <property type="entry name" value="CAP_dom"/>
</dbReference>
<evidence type="ECO:0000313" key="3">
    <source>
        <dbReference type="EMBL" id="PJA15274.1"/>
    </source>
</evidence>
<keyword evidence="1" id="KW-0812">Transmembrane</keyword>
<evidence type="ECO:0000313" key="4">
    <source>
        <dbReference type="Proteomes" id="UP000228952"/>
    </source>
</evidence>
<dbReference type="SUPFAM" id="SSF55797">
    <property type="entry name" value="PR-1-like"/>
    <property type="match status" value="1"/>
</dbReference>
<dbReference type="Pfam" id="PF00188">
    <property type="entry name" value="CAP"/>
    <property type="match status" value="1"/>
</dbReference>
<organism evidence="3 4">
    <name type="scientific">Candidatus Dojkabacteria bacterium CG_4_10_14_0_2_um_filter_Dojkabacteria_WS6_41_15</name>
    <dbReference type="NCBI Taxonomy" id="2014249"/>
    <lineage>
        <taxon>Bacteria</taxon>
        <taxon>Candidatus Dojkabacteria</taxon>
    </lineage>
</organism>
<reference evidence="4" key="1">
    <citation type="submission" date="2017-09" db="EMBL/GenBank/DDBJ databases">
        <title>Depth-based differentiation of microbial function through sediment-hosted aquifers and enrichment of novel symbionts in the deep terrestrial subsurface.</title>
        <authorList>
            <person name="Probst A.J."/>
            <person name="Ladd B."/>
            <person name="Jarett J.K."/>
            <person name="Geller-Mcgrath D.E."/>
            <person name="Sieber C.M.K."/>
            <person name="Emerson J.B."/>
            <person name="Anantharaman K."/>
            <person name="Thomas B.C."/>
            <person name="Malmstrom R."/>
            <person name="Stieglmeier M."/>
            <person name="Klingl A."/>
            <person name="Woyke T."/>
            <person name="Ryan C.M."/>
            <person name="Banfield J.F."/>
        </authorList>
    </citation>
    <scope>NUCLEOTIDE SEQUENCE [LARGE SCALE GENOMIC DNA]</scope>
</reference>
<evidence type="ECO:0000259" key="2">
    <source>
        <dbReference type="Pfam" id="PF00188"/>
    </source>
</evidence>
<sequence>MLRTLLRLITVLLLSIVLVARFGAPALLASEISSTYLVEQANHDRQEEGLNPLKYNKKLERAAFLKAENMLKQQYWAHYGPNKESPWQFILQSGYTYAYAGENLAKGFSDSQSVHDAWMASPTHRANIMDAQFQEVGIAVVKGKLLGSDVFLVVQMFGSPTYQSPSGTQKNPKLNIEYPRDGDILEDGITDIKGSATDLSDPAVTLYLNKTLLGSTQVTNSIFSLTSPLTAAQGDQTIVAKAVGVGDIFITDSVVVTIINSKTEAIGISKTCITSKQRTADILVSYECQRVNTGFTATIGSTRFTQGANEREISIPLNSLPKENAKVILTVLFENGASSAFSSTLSELGRGKTDVTSAGTTESSFKFPNINVRNWVFGVFGLAFVLLALYAGELAYKRQLLTHRFELMSFILFLGILLITFNFGFVRV</sequence>
<accession>A0A2M7W3M8</accession>
<proteinExistence type="predicted"/>
<dbReference type="Proteomes" id="UP000228952">
    <property type="component" value="Unassembled WGS sequence"/>
</dbReference>
<comment type="caution">
    <text evidence="3">The sequence shown here is derived from an EMBL/GenBank/DDBJ whole genome shotgun (WGS) entry which is preliminary data.</text>
</comment>
<dbReference type="InterPro" id="IPR035940">
    <property type="entry name" value="CAP_sf"/>
</dbReference>
<dbReference type="AlphaFoldDB" id="A0A2M7W3M8"/>
<keyword evidence="1" id="KW-0472">Membrane</keyword>
<dbReference type="EMBL" id="PFQB01000020">
    <property type="protein sequence ID" value="PJA15274.1"/>
    <property type="molecule type" value="Genomic_DNA"/>
</dbReference>
<feature type="transmembrane region" description="Helical" evidence="1">
    <location>
        <begin position="375"/>
        <end position="395"/>
    </location>
</feature>
<dbReference type="CDD" id="cd05379">
    <property type="entry name" value="CAP_bacterial"/>
    <property type="match status" value="1"/>
</dbReference>
<keyword evidence="1" id="KW-1133">Transmembrane helix</keyword>
<evidence type="ECO:0000256" key="1">
    <source>
        <dbReference type="SAM" id="Phobius"/>
    </source>
</evidence>
<name>A0A2M7W3M8_9BACT</name>
<dbReference type="Gene3D" id="2.60.40.10">
    <property type="entry name" value="Immunoglobulins"/>
    <property type="match status" value="1"/>
</dbReference>
<dbReference type="Gene3D" id="3.40.33.10">
    <property type="entry name" value="CAP"/>
    <property type="match status" value="1"/>
</dbReference>
<protein>
    <recommendedName>
        <fullName evidence="2">SCP domain-containing protein</fullName>
    </recommendedName>
</protein>
<dbReference type="PANTHER" id="PTHR31157">
    <property type="entry name" value="SCP DOMAIN-CONTAINING PROTEIN"/>
    <property type="match status" value="1"/>
</dbReference>
<feature type="transmembrane region" description="Helical" evidence="1">
    <location>
        <begin position="407"/>
        <end position="426"/>
    </location>
</feature>
<dbReference type="PANTHER" id="PTHR31157:SF1">
    <property type="entry name" value="SCP DOMAIN-CONTAINING PROTEIN"/>
    <property type="match status" value="1"/>
</dbReference>
<gene>
    <name evidence="3" type="ORF">COX64_00865</name>
</gene>
<dbReference type="InterPro" id="IPR013783">
    <property type="entry name" value="Ig-like_fold"/>
</dbReference>